<keyword evidence="6" id="KW-0653">Protein transport</keyword>
<organism evidence="12 13">
    <name type="scientific">Candidatus Xenolissoclinum pacificiensis L6</name>
    <dbReference type="NCBI Taxonomy" id="1401685"/>
    <lineage>
        <taxon>Bacteria</taxon>
        <taxon>Pseudomonadati</taxon>
        <taxon>Pseudomonadota</taxon>
        <taxon>Alphaproteobacteria</taxon>
        <taxon>Rickettsiales</taxon>
        <taxon>Anaplasmataceae</taxon>
        <taxon>Candidatus Xenolissoclinum</taxon>
    </lineage>
</organism>
<evidence type="ECO:0000313" key="12">
    <source>
        <dbReference type="EMBL" id="ETO91410.1"/>
    </source>
</evidence>
<dbReference type="InterPro" id="IPR005665">
    <property type="entry name" value="SecF_bac"/>
</dbReference>
<reference evidence="12 13" key="1">
    <citation type="journal article" date="2013" name="PLoS ONE">
        <title>Bacterial endosymbiosis in a chordate host: long-term co-evolution and conservation of secondary metabolism.</title>
        <authorList>
            <person name="Kwan J.C."/>
            <person name="Schmidt E.W."/>
        </authorList>
    </citation>
    <scope>NUCLEOTIDE SEQUENCE [LARGE SCALE GENOMIC DNA]</scope>
    <source>
        <strain evidence="13">L6</strain>
    </source>
</reference>
<comment type="caution">
    <text evidence="12">The sequence shown here is derived from an EMBL/GenBank/DDBJ whole genome shotgun (WGS) entry which is preliminary data.</text>
</comment>
<sequence length="301" mass="33343">MGNVSYMVNDVKFVEKAKLLSLFNLLLVFCICVSFFFRQIDWSIDFTGGIVVEISVHDGQTLDLEELRSKFRNNNLDVFQHNVHHGQIIFKIKNAESDEKLAILRPILSESGLVVDKIDYIGPNMTESVIKSGILAIAVSLLGVFLYILIRFDIIFAISAMTGIFFNIIVSAGVYVTGGIEFNMSSIAALLTIIGYSINDIVVIFDRIKRSVPALEYSHYSANIIDVSIQKTLRRTLLTSSTTLLAALSMVILSKYELKTFSFVIAIGILSGTYSSIFVASPTICLISSVCDRLLSSKYST</sequence>
<feature type="transmembrane region" description="Helical" evidence="10">
    <location>
        <begin position="154"/>
        <end position="176"/>
    </location>
</feature>
<dbReference type="AlphaFoldDB" id="W2UZW9"/>
<dbReference type="InterPro" id="IPR048634">
    <property type="entry name" value="SecD_SecF_C"/>
</dbReference>
<evidence type="ECO:0000256" key="9">
    <source>
        <dbReference type="ARBA" id="ARBA00023136"/>
    </source>
</evidence>
<accession>W2UZW9</accession>
<dbReference type="GO" id="GO:0015450">
    <property type="term" value="F:protein-transporting ATPase activity"/>
    <property type="evidence" value="ECO:0007669"/>
    <property type="project" value="InterPro"/>
</dbReference>
<feature type="transmembrane region" description="Helical" evidence="10">
    <location>
        <begin position="129"/>
        <end position="149"/>
    </location>
</feature>
<proteinExistence type="predicted"/>
<dbReference type="InterPro" id="IPR022813">
    <property type="entry name" value="SecD/SecF_arch_bac"/>
</dbReference>
<keyword evidence="9 10" id="KW-0472">Membrane</keyword>
<keyword evidence="3" id="KW-0813">Transport</keyword>
<dbReference type="GO" id="GO:0005886">
    <property type="term" value="C:plasma membrane"/>
    <property type="evidence" value="ECO:0007669"/>
    <property type="project" value="UniProtKB-SubCell"/>
</dbReference>
<dbReference type="PANTHER" id="PTHR30081">
    <property type="entry name" value="PROTEIN-EXPORT MEMBRANE PROTEIN SEC"/>
    <property type="match status" value="1"/>
</dbReference>
<feature type="transmembrane region" description="Helical" evidence="10">
    <location>
        <begin position="182"/>
        <end position="205"/>
    </location>
</feature>
<evidence type="ECO:0000256" key="10">
    <source>
        <dbReference type="SAM" id="Phobius"/>
    </source>
</evidence>
<dbReference type="PRINTS" id="PR01755">
    <property type="entry name" value="SECFTRNLCASE"/>
</dbReference>
<dbReference type="PATRIC" id="fig|1401685.3.peg.616"/>
<keyword evidence="4" id="KW-1003">Cell membrane</keyword>
<evidence type="ECO:0000259" key="11">
    <source>
        <dbReference type="Pfam" id="PF02355"/>
    </source>
</evidence>
<keyword evidence="13" id="KW-1185">Reference proteome</keyword>
<dbReference type="EMBL" id="AXCJ01000005">
    <property type="protein sequence ID" value="ETO91410.1"/>
    <property type="molecule type" value="Genomic_DNA"/>
</dbReference>
<dbReference type="NCBIfam" id="TIGR00966">
    <property type="entry name" value="transloc_SecF"/>
    <property type="match status" value="1"/>
</dbReference>
<dbReference type="PANTHER" id="PTHR30081:SF8">
    <property type="entry name" value="PROTEIN TRANSLOCASE SUBUNIT SECF"/>
    <property type="match status" value="1"/>
</dbReference>
<dbReference type="SUPFAM" id="SSF82866">
    <property type="entry name" value="Multidrug efflux transporter AcrB transmembrane domain"/>
    <property type="match status" value="1"/>
</dbReference>
<evidence type="ECO:0000313" key="13">
    <source>
        <dbReference type="Proteomes" id="UP000018951"/>
    </source>
</evidence>
<evidence type="ECO:0000256" key="7">
    <source>
        <dbReference type="ARBA" id="ARBA00022989"/>
    </source>
</evidence>
<dbReference type="Proteomes" id="UP000018951">
    <property type="component" value="Unassembled WGS sequence"/>
</dbReference>
<evidence type="ECO:0000256" key="2">
    <source>
        <dbReference type="ARBA" id="ARBA00015792"/>
    </source>
</evidence>
<dbReference type="Gene3D" id="1.20.1640.10">
    <property type="entry name" value="Multidrug efflux transporter AcrB transmembrane domain"/>
    <property type="match status" value="1"/>
</dbReference>
<keyword evidence="5 10" id="KW-0812">Transmembrane</keyword>
<name>W2UZW9_9RICK</name>
<evidence type="ECO:0000256" key="6">
    <source>
        <dbReference type="ARBA" id="ARBA00022927"/>
    </source>
</evidence>
<feature type="domain" description="Protein export membrane protein SecD/SecF C-terminal" evidence="11">
    <location>
        <begin position="115"/>
        <end position="287"/>
    </location>
</feature>
<dbReference type="InterPro" id="IPR022646">
    <property type="entry name" value="SecD/SecF_CS"/>
</dbReference>
<evidence type="ECO:0000256" key="3">
    <source>
        <dbReference type="ARBA" id="ARBA00022448"/>
    </source>
</evidence>
<dbReference type="InterPro" id="IPR022645">
    <property type="entry name" value="SecD/SecF_bac"/>
</dbReference>
<keyword evidence="8" id="KW-0811">Translocation</keyword>
<feature type="transmembrane region" description="Helical" evidence="10">
    <location>
        <begin position="237"/>
        <end position="256"/>
    </location>
</feature>
<dbReference type="GO" id="GO:0006886">
    <property type="term" value="P:intracellular protein transport"/>
    <property type="evidence" value="ECO:0007669"/>
    <property type="project" value="InterPro"/>
</dbReference>
<dbReference type="Pfam" id="PF02355">
    <property type="entry name" value="SecD_SecF_C"/>
    <property type="match status" value="1"/>
</dbReference>
<evidence type="ECO:0000256" key="8">
    <source>
        <dbReference type="ARBA" id="ARBA00023010"/>
    </source>
</evidence>
<protein>
    <recommendedName>
        <fullName evidence="2">Protein translocase subunit SecF</fullName>
    </recommendedName>
</protein>
<comment type="subcellular location">
    <subcellularLocation>
        <location evidence="1">Cell membrane</location>
        <topology evidence="1">Multi-pass membrane protein</topology>
    </subcellularLocation>
</comment>
<evidence type="ECO:0000256" key="1">
    <source>
        <dbReference type="ARBA" id="ARBA00004651"/>
    </source>
</evidence>
<gene>
    <name evidence="12" type="primary">secF</name>
    <name evidence="12" type="ORF">P857_325</name>
</gene>
<keyword evidence="7 10" id="KW-1133">Transmembrane helix</keyword>
<dbReference type="Pfam" id="PF07549">
    <property type="entry name" value="Sec_GG"/>
    <property type="match status" value="1"/>
</dbReference>
<dbReference type="STRING" id="1401685.P857_325"/>
<evidence type="ECO:0000256" key="5">
    <source>
        <dbReference type="ARBA" id="ARBA00022692"/>
    </source>
</evidence>
<feature type="transmembrane region" description="Helical" evidence="10">
    <location>
        <begin position="20"/>
        <end position="37"/>
    </location>
</feature>
<feature type="transmembrane region" description="Helical" evidence="10">
    <location>
        <begin position="262"/>
        <end position="291"/>
    </location>
</feature>
<evidence type="ECO:0000256" key="4">
    <source>
        <dbReference type="ARBA" id="ARBA00022475"/>
    </source>
</evidence>